<reference evidence="1" key="1">
    <citation type="journal article" date="2020" name="Nature">
        <title>Giant virus diversity and host interactions through global metagenomics.</title>
        <authorList>
            <person name="Schulz F."/>
            <person name="Roux S."/>
            <person name="Paez-Espino D."/>
            <person name="Jungbluth S."/>
            <person name="Walsh D.A."/>
            <person name="Denef V.J."/>
            <person name="McMahon K.D."/>
            <person name="Konstantinidis K.T."/>
            <person name="Eloe-Fadrosh E.A."/>
            <person name="Kyrpides N.C."/>
            <person name="Woyke T."/>
        </authorList>
    </citation>
    <scope>NUCLEOTIDE SEQUENCE</scope>
    <source>
        <strain evidence="1">GVMAG-S-ERX555907-63</strain>
    </source>
</reference>
<dbReference type="EMBL" id="MN741019">
    <property type="protein sequence ID" value="QHU22915.1"/>
    <property type="molecule type" value="Genomic_DNA"/>
</dbReference>
<protein>
    <submittedName>
        <fullName evidence="1">Uncharacterized protein</fullName>
    </submittedName>
</protein>
<sequence>MYYDLKLKIRFDNFNLCYDDYTNLMNIFNEKINKIIKKHCSFHTASCFSNKSYVEKTCYVRVPKKHLVFFAREFENPIEVIIQKQVLKYNIYDNCIFNCFKGELALQKWETINKKYEVFVNLMKA</sequence>
<accession>A0A6C0KY79</accession>
<proteinExistence type="predicted"/>
<dbReference type="AlphaFoldDB" id="A0A6C0KY79"/>
<organism evidence="1">
    <name type="scientific">viral metagenome</name>
    <dbReference type="NCBI Taxonomy" id="1070528"/>
    <lineage>
        <taxon>unclassified sequences</taxon>
        <taxon>metagenomes</taxon>
        <taxon>organismal metagenomes</taxon>
    </lineage>
</organism>
<evidence type="ECO:0000313" key="1">
    <source>
        <dbReference type="EMBL" id="QHU22915.1"/>
    </source>
</evidence>
<name>A0A6C0KY79_9ZZZZ</name>